<dbReference type="EMBL" id="CDMZ01004493">
    <property type="protein sequence ID" value="CEM49918.1"/>
    <property type="molecule type" value="Genomic_DNA"/>
</dbReference>
<proteinExistence type="predicted"/>
<evidence type="ECO:0000313" key="2">
    <source>
        <dbReference type="EMBL" id="CEM49918.1"/>
    </source>
</evidence>
<feature type="region of interest" description="Disordered" evidence="1">
    <location>
        <begin position="82"/>
        <end position="109"/>
    </location>
</feature>
<evidence type="ECO:0000256" key="1">
    <source>
        <dbReference type="SAM" id="MobiDB-lite"/>
    </source>
</evidence>
<dbReference type="VEuPathDB" id="CryptoDB:Cvel_9696"/>
<accession>A0A0G4HZB6</accession>
<protein>
    <submittedName>
        <fullName evidence="2">Uncharacterized protein</fullName>
    </submittedName>
</protein>
<organism evidence="2">
    <name type="scientific">Chromera velia CCMP2878</name>
    <dbReference type="NCBI Taxonomy" id="1169474"/>
    <lineage>
        <taxon>Eukaryota</taxon>
        <taxon>Sar</taxon>
        <taxon>Alveolata</taxon>
        <taxon>Colpodellida</taxon>
        <taxon>Chromeraceae</taxon>
        <taxon>Chromera</taxon>
    </lineage>
</organism>
<gene>
    <name evidence="2" type="ORF">Cvel_9696</name>
</gene>
<name>A0A0G4HZB6_9ALVE</name>
<reference evidence="2" key="1">
    <citation type="submission" date="2014-11" db="EMBL/GenBank/DDBJ databases">
        <authorList>
            <person name="Otto D Thomas"/>
            <person name="Naeem Raeece"/>
        </authorList>
    </citation>
    <scope>NUCLEOTIDE SEQUENCE</scope>
</reference>
<feature type="compositionally biased region" description="Basic and acidic residues" evidence="1">
    <location>
        <begin position="82"/>
        <end position="95"/>
    </location>
</feature>
<sequence>MANTRGHHLYPMARVPMMVHPHPQQHHVLHQHFLQQTAQQQQVVQQTTRAPHLSPGNEPDIIFEEKYALASVLDVYRDRTSSLTKTERQTSEKATPKHPAPVPAGRAKPCVQCRGQIQVPRRPHVPEAKPRPIYAAYPSFANASTAAGASGTGGYSGTQW</sequence>
<dbReference type="AlphaFoldDB" id="A0A0G4HZB6"/>